<name>A0A1B7TB36_9ASCO</name>
<dbReference type="InterPro" id="IPR002842">
    <property type="entry name" value="ATPase_V1_Esu"/>
</dbReference>
<evidence type="ECO:0000313" key="5">
    <source>
        <dbReference type="Proteomes" id="UP000092321"/>
    </source>
</evidence>
<dbReference type="GO" id="GO:0033178">
    <property type="term" value="C:proton-transporting two-sector ATPase complex, catalytic domain"/>
    <property type="evidence" value="ECO:0007669"/>
    <property type="project" value="InterPro"/>
</dbReference>
<dbReference type="OrthoDB" id="10263003at2759"/>
<dbReference type="Proteomes" id="UP000092321">
    <property type="component" value="Unassembled WGS sequence"/>
</dbReference>
<dbReference type="SUPFAM" id="SSF160527">
    <property type="entry name" value="V-type ATPase subunit E-like"/>
    <property type="match status" value="1"/>
</dbReference>
<dbReference type="HAMAP" id="MF_00311">
    <property type="entry name" value="ATP_synth_E_arch"/>
    <property type="match status" value="1"/>
</dbReference>
<keyword evidence="3" id="KW-0406">Ion transport</keyword>
<evidence type="ECO:0000256" key="3">
    <source>
        <dbReference type="ARBA" id="ARBA00023065"/>
    </source>
</evidence>
<evidence type="ECO:0000256" key="2">
    <source>
        <dbReference type="ARBA" id="ARBA00022448"/>
    </source>
</evidence>
<reference evidence="5" key="1">
    <citation type="journal article" date="2016" name="Proc. Natl. Acad. Sci. U.S.A.">
        <title>Comparative genomics of biotechnologically important yeasts.</title>
        <authorList>
            <person name="Riley R."/>
            <person name="Haridas S."/>
            <person name="Wolfe K.H."/>
            <person name="Lopes M.R."/>
            <person name="Hittinger C.T."/>
            <person name="Goeker M."/>
            <person name="Salamov A.A."/>
            <person name="Wisecaver J.H."/>
            <person name="Long T.M."/>
            <person name="Calvey C.H."/>
            <person name="Aerts A.L."/>
            <person name="Barry K.W."/>
            <person name="Choi C."/>
            <person name="Clum A."/>
            <person name="Coughlan A.Y."/>
            <person name="Deshpande S."/>
            <person name="Douglass A.P."/>
            <person name="Hanson S.J."/>
            <person name="Klenk H.-P."/>
            <person name="LaButti K.M."/>
            <person name="Lapidus A."/>
            <person name="Lindquist E.A."/>
            <person name="Lipzen A.M."/>
            <person name="Meier-Kolthoff J.P."/>
            <person name="Ohm R.A."/>
            <person name="Otillar R.P."/>
            <person name="Pangilinan J.L."/>
            <person name="Peng Y."/>
            <person name="Rokas A."/>
            <person name="Rosa C.A."/>
            <person name="Scheuner C."/>
            <person name="Sibirny A.A."/>
            <person name="Slot J.C."/>
            <person name="Stielow J.B."/>
            <person name="Sun H."/>
            <person name="Kurtzman C.P."/>
            <person name="Blackwell M."/>
            <person name="Grigoriev I.V."/>
            <person name="Jeffries T.W."/>
        </authorList>
    </citation>
    <scope>NUCLEOTIDE SEQUENCE [LARGE SCALE GENOMIC DNA]</scope>
    <source>
        <strain evidence="5">NRRL Y-1626</strain>
    </source>
</reference>
<dbReference type="PANTHER" id="PTHR45715">
    <property type="entry name" value="ATPASE H+-TRANSPORTING V1 SUBUNIT E1A-RELATED"/>
    <property type="match status" value="1"/>
</dbReference>
<dbReference type="Gene3D" id="3.30.2320.30">
    <property type="entry name" value="ATP synthase, E subunit, C-terminal"/>
    <property type="match status" value="1"/>
</dbReference>
<dbReference type="EMBL" id="LXPE01000032">
    <property type="protein sequence ID" value="OBA25941.1"/>
    <property type="molecule type" value="Genomic_DNA"/>
</dbReference>
<keyword evidence="5" id="KW-1185">Reference proteome</keyword>
<dbReference type="AlphaFoldDB" id="A0A1B7TB36"/>
<keyword evidence="2" id="KW-0813">Transport</keyword>
<organism evidence="4 5">
    <name type="scientific">Hanseniaspora valbyensis NRRL Y-1626</name>
    <dbReference type="NCBI Taxonomy" id="766949"/>
    <lineage>
        <taxon>Eukaryota</taxon>
        <taxon>Fungi</taxon>
        <taxon>Dikarya</taxon>
        <taxon>Ascomycota</taxon>
        <taxon>Saccharomycotina</taxon>
        <taxon>Saccharomycetes</taxon>
        <taxon>Saccharomycodales</taxon>
        <taxon>Saccharomycodaceae</taxon>
        <taxon>Hanseniaspora</taxon>
    </lineage>
</organism>
<evidence type="ECO:0000313" key="4">
    <source>
        <dbReference type="EMBL" id="OBA25941.1"/>
    </source>
</evidence>
<comment type="caution">
    <text evidence="4">The sequence shown here is derived from an EMBL/GenBank/DDBJ whole genome shotgun (WGS) entry which is preliminary data.</text>
</comment>
<dbReference type="Gene3D" id="6.10.250.1620">
    <property type="match status" value="1"/>
</dbReference>
<dbReference type="Pfam" id="PF01991">
    <property type="entry name" value="vATP-synt_E"/>
    <property type="match status" value="1"/>
</dbReference>
<dbReference type="GO" id="GO:0046961">
    <property type="term" value="F:proton-transporting ATPase activity, rotational mechanism"/>
    <property type="evidence" value="ECO:0007669"/>
    <property type="project" value="InterPro"/>
</dbReference>
<proteinExistence type="inferred from homology"/>
<dbReference type="InterPro" id="IPR038495">
    <property type="entry name" value="ATPase_E_C"/>
</dbReference>
<gene>
    <name evidence="4" type="ORF">HANVADRAFT_26152</name>
</gene>
<accession>A0A1B7TB36</accession>
<comment type="similarity">
    <text evidence="1">Belongs to the V-ATPase E subunit family.</text>
</comment>
<sequence length="223" mass="25789">MSYAQHPLSESEVNDELVKMQNFIKKEAEEKAKEIRLKADQEYEIEKQNLVQKEILILDEQNANKLKKQSLENQIVKSTVNNKMRLKLLESKNQILNDIFETALTGIKTINGNKKQYTEILKNLILEALYKILELSFIIKLREEDVSLIKPILKDIETEYLQKTGLPKVELIISDNEFLVPENVGGVIVANKENKISVDNTFEERLQLLRQESLPAIRTVLDL</sequence>
<protein>
    <submittedName>
        <fullName evidence="4">ATPase, V1/A1 complex, subunit E</fullName>
    </submittedName>
</protein>
<evidence type="ECO:0000256" key="1">
    <source>
        <dbReference type="ARBA" id="ARBA00005901"/>
    </source>
</evidence>